<comment type="similarity">
    <text evidence="1">Belongs to the type-B carboxylesterase/lipase family.</text>
</comment>
<feature type="signal peptide" evidence="5">
    <location>
        <begin position="1"/>
        <end position="20"/>
    </location>
</feature>
<evidence type="ECO:0000313" key="7">
    <source>
        <dbReference type="EMBL" id="RZF32114.1"/>
    </source>
</evidence>
<feature type="transmembrane region" description="Helical" evidence="4">
    <location>
        <begin position="654"/>
        <end position="677"/>
    </location>
</feature>
<dbReference type="InterPro" id="IPR002018">
    <property type="entry name" value="CarbesteraseB"/>
</dbReference>
<feature type="compositionally biased region" description="Pro residues" evidence="3">
    <location>
        <begin position="699"/>
        <end position="711"/>
    </location>
</feature>
<comment type="caution">
    <text evidence="7">The sequence shown here is derived from an EMBL/GenBank/DDBJ whole genome shotgun (WGS) entry which is preliminary data.</text>
</comment>
<dbReference type="InterPro" id="IPR051093">
    <property type="entry name" value="Neuroligin/BSAL"/>
</dbReference>
<dbReference type="OrthoDB" id="3200163at2759"/>
<evidence type="ECO:0000256" key="4">
    <source>
        <dbReference type="SAM" id="Phobius"/>
    </source>
</evidence>
<dbReference type="Proteomes" id="UP000291343">
    <property type="component" value="Unassembled WGS sequence"/>
</dbReference>
<keyword evidence="8" id="KW-1185">Reference proteome</keyword>
<dbReference type="SMR" id="A0A482WF36"/>
<dbReference type="Pfam" id="PF00135">
    <property type="entry name" value="COesterase"/>
    <property type="match status" value="1"/>
</dbReference>
<dbReference type="InParanoid" id="A0A482WF36"/>
<evidence type="ECO:0000256" key="5">
    <source>
        <dbReference type="SAM" id="SignalP"/>
    </source>
</evidence>
<reference evidence="7 8" key="1">
    <citation type="journal article" date="2017" name="Gigascience">
        <title>Genome sequence of the small brown planthopper, Laodelphax striatellus.</title>
        <authorList>
            <person name="Zhu J."/>
            <person name="Jiang F."/>
            <person name="Wang X."/>
            <person name="Yang P."/>
            <person name="Bao Y."/>
            <person name="Zhao W."/>
            <person name="Wang W."/>
            <person name="Lu H."/>
            <person name="Wang Q."/>
            <person name="Cui N."/>
            <person name="Li J."/>
            <person name="Chen X."/>
            <person name="Luo L."/>
            <person name="Yu J."/>
            <person name="Kang L."/>
            <person name="Cui F."/>
        </authorList>
    </citation>
    <scope>NUCLEOTIDE SEQUENCE [LARGE SCALE GENOMIC DNA]</scope>
    <source>
        <strain evidence="7">Lst14</strain>
    </source>
</reference>
<dbReference type="SUPFAM" id="SSF53474">
    <property type="entry name" value="alpha/beta-Hydrolases"/>
    <property type="match status" value="1"/>
</dbReference>
<evidence type="ECO:0000259" key="6">
    <source>
        <dbReference type="Pfam" id="PF00135"/>
    </source>
</evidence>
<dbReference type="InterPro" id="IPR029058">
    <property type="entry name" value="AB_hydrolase_fold"/>
</dbReference>
<dbReference type="EMBL" id="QKKF02037473">
    <property type="protein sequence ID" value="RZF32114.1"/>
    <property type="molecule type" value="Genomic_DNA"/>
</dbReference>
<keyword evidence="4" id="KW-1133">Transmembrane helix</keyword>
<keyword evidence="2" id="KW-0325">Glycoprotein</keyword>
<feature type="region of interest" description="Disordered" evidence="3">
    <location>
        <begin position="687"/>
        <end position="721"/>
    </location>
</feature>
<accession>A0A482WF36</accession>
<keyword evidence="4" id="KW-0812">Transmembrane</keyword>
<proteinExistence type="inferred from homology"/>
<evidence type="ECO:0000256" key="2">
    <source>
        <dbReference type="ARBA" id="ARBA00023180"/>
    </source>
</evidence>
<gene>
    <name evidence="7" type="ORF">LSTR_LSTR003977</name>
</gene>
<dbReference type="STRING" id="195883.A0A482WF36"/>
<sequence>MWICLLGLILFMLITSLAEAGPRYSSRIVETESGAIRGVILELNSRYLEPVEAFLGVPYAAAPVGEKRFAWAGRPRPWKGTRLADTLPSVCPQRPPDLSNRTALLQLMPRGRLTLLSQLVPLLANYSEDCLHMNIYMPATGSRGAEAPYAILVFLHGESFEWNSGNSYDGSVLASHGHIIVVTVNYRLGILGYLQKEQEERSLAQSDVEAALRWIKHNMARFGGDPTRITVMGHGPGAVLANLLLLSASSKDLFNRAILLSGTVLSPWALAQQPDQLKRTIALQLGCPLTNQQLFACLKHLSLEALLSARINPPRFLSSYAPWMKSDPLAILKDTPENFYTTDLLLGTTTTESYLDFSAHDIEFGFEEDQRNRILRTYVRNAYIYHLNEIFSTVRNEYTDWEKPIVHPINIRDATLEALSDGHTASPLVKMAQLHARHGSRTYFFHFGYQTKETEFLQRLGSVRGDELPYIFGHPFVLGMPHFPMNYTRQDLAVSEMLMTYLCNYIKTGNPNERQAGEDKARHRQSLYWEAFTPSTQFYLNVAQKPRLKSHYRGHRMAIWLNLIPQLHQPGDGDVSMRHHHFHERESYYYSGVVRPESFTRAPPSQLPKSDDDDVLLLECTDNGTSPLLSGDRDGDKVDDEEGQDLLRKSQNAALGLTLAVGFLLLLLNVLVFAFLYCQHDKRRQKKAGRLKKSAAMETPPPPPPPPPPRPMTQNPIHPLGATVKKRFQIQEISV</sequence>
<feature type="chain" id="PRO_5019850406" description="Carboxylesterase type B domain-containing protein" evidence="5">
    <location>
        <begin position="21"/>
        <end position="735"/>
    </location>
</feature>
<keyword evidence="5" id="KW-0732">Signal</keyword>
<keyword evidence="4" id="KW-0472">Membrane</keyword>
<dbReference type="Gene3D" id="3.40.50.1820">
    <property type="entry name" value="alpha/beta hydrolase"/>
    <property type="match status" value="1"/>
</dbReference>
<dbReference type="PANTHER" id="PTHR43903">
    <property type="entry name" value="NEUROLIGIN"/>
    <property type="match status" value="1"/>
</dbReference>
<evidence type="ECO:0000256" key="1">
    <source>
        <dbReference type="ARBA" id="ARBA00005964"/>
    </source>
</evidence>
<name>A0A482WF36_LAOST</name>
<feature type="domain" description="Carboxylesterase type B" evidence="6">
    <location>
        <begin position="26"/>
        <end position="560"/>
    </location>
</feature>
<dbReference type="AlphaFoldDB" id="A0A482WF36"/>
<evidence type="ECO:0000256" key="3">
    <source>
        <dbReference type="SAM" id="MobiDB-lite"/>
    </source>
</evidence>
<evidence type="ECO:0000313" key="8">
    <source>
        <dbReference type="Proteomes" id="UP000291343"/>
    </source>
</evidence>
<organism evidence="7 8">
    <name type="scientific">Laodelphax striatellus</name>
    <name type="common">Small brown planthopper</name>
    <name type="synonym">Delphax striatella</name>
    <dbReference type="NCBI Taxonomy" id="195883"/>
    <lineage>
        <taxon>Eukaryota</taxon>
        <taxon>Metazoa</taxon>
        <taxon>Ecdysozoa</taxon>
        <taxon>Arthropoda</taxon>
        <taxon>Hexapoda</taxon>
        <taxon>Insecta</taxon>
        <taxon>Pterygota</taxon>
        <taxon>Neoptera</taxon>
        <taxon>Paraneoptera</taxon>
        <taxon>Hemiptera</taxon>
        <taxon>Auchenorrhyncha</taxon>
        <taxon>Fulgoroidea</taxon>
        <taxon>Delphacidae</taxon>
        <taxon>Criomorphinae</taxon>
        <taxon>Laodelphax</taxon>
    </lineage>
</organism>
<feature type="region of interest" description="Disordered" evidence="3">
    <location>
        <begin position="622"/>
        <end position="642"/>
    </location>
</feature>
<protein>
    <recommendedName>
        <fullName evidence="6">Carboxylesterase type B domain-containing protein</fullName>
    </recommendedName>
</protein>